<comment type="caution">
    <text evidence="2">The sequence shown here is derived from an EMBL/GenBank/DDBJ whole genome shotgun (WGS) entry which is preliminary data.</text>
</comment>
<name>A0A1V6TXL8_9EURO</name>
<feature type="region of interest" description="Disordered" evidence="1">
    <location>
        <begin position="1"/>
        <end position="71"/>
    </location>
</feature>
<dbReference type="AlphaFoldDB" id="A0A1V6TXL8"/>
<keyword evidence="3" id="KW-1185">Reference proteome</keyword>
<dbReference type="EMBL" id="MLQL01000002">
    <property type="protein sequence ID" value="OQE31087.1"/>
    <property type="molecule type" value="Genomic_DNA"/>
</dbReference>
<proteinExistence type="predicted"/>
<evidence type="ECO:0000313" key="3">
    <source>
        <dbReference type="Proteomes" id="UP000191342"/>
    </source>
</evidence>
<gene>
    <name evidence="2" type="ORF">PENFLA_c002G06392</name>
</gene>
<sequence length="71" mass="7810">MAGAAQVPKTQSADNNSWHEEDDVIVTDQADPPNPHSPQLDQQVYPLANEKQSRWPEVEDAVEASEKLAGE</sequence>
<evidence type="ECO:0000313" key="2">
    <source>
        <dbReference type="EMBL" id="OQE31087.1"/>
    </source>
</evidence>
<evidence type="ECO:0000256" key="1">
    <source>
        <dbReference type="SAM" id="MobiDB-lite"/>
    </source>
</evidence>
<reference evidence="3" key="1">
    <citation type="journal article" date="2017" name="Nat. Microbiol.">
        <title>Global analysis of biosynthetic gene clusters reveals vast potential of secondary metabolite production in Penicillium species.</title>
        <authorList>
            <person name="Nielsen J.C."/>
            <person name="Grijseels S."/>
            <person name="Prigent S."/>
            <person name="Ji B."/>
            <person name="Dainat J."/>
            <person name="Nielsen K.F."/>
            <person name="Frisvad J.C."/>
            <person name="Workman M."/>
            <person name="Nielsen J."/>
        </authorList>
    </citation>
    <scope>NUCLEOTIDE SEQUENCE [LARGE SCALE GENOMIC DNA]</scope>
    <source>
        <strain evidence="3">IBT 14082</strain>
    </source>
</reference>
<accession>A0A1V6TXL8</accession>
<protein>
    <submittedName>
        <fullName evidence="2">Uncharacterized protein</fullName>
    </submittedName>
</protein>
<dbReference type="Proteomes" id="UP000191342">
    <property type="component" value="Unassembled WGS sequence"/>
</dbReference>
<organism evidence="2 3">
    <name type="scientific">Penicillium flavigenum</name>
    <dbReference type="NCBI Taxonomy" id="254877"/>
    <lineage>
        <taxon>Eukaryota</taxon>
        <taxon>Fungi</taxon>
        <taxon>Dikarya</taxon>
        <taxon>Ascomycota</taxon>
        <taxon>Pezizomycotina</taxon>
        <taxon>Eurotiomycetes</taxon>
        <taxon>Eurotiomycetidae</taxon>
        <taxon>Eurotiales</taxon>
        <taxon>Aspergillaceae</taxon>
        <taxon>Penicillium</taxon>
    </lineage>
</organism>